<evidence type="ECO:0000256" key="4">
    <source>
        <dbReference type="ARBA" id="ARBA00023012"/>
    </source>
</evidence>
<dbReference type="InterPro" id="IPR001789">
    <property type="entry name" value="Sig_transdc_resp-reg_receiver"/>
</dbReference>
<feature type="domain" description="HTH araC/xylS-type" evidence="9">
    <location>
        <begin position="150"/>
        <end position="251"/>
    </location>
</feature>
<keyword evidence="6" id="KW-0238">DNA-binding</keyword>
<keyword evidence="7" id="KW-0804">Transcription</keyword>
<comment type="caution">
    <text evidence="11">The sequence shown here is derived from an EMBL/GenBank/DDBJ whole genome shotgun (WGS) entry which is preliminary data.</text>
</comment>
<feature type="domain" description="Response regulatory" evidence="10">
    <location>
        <begin position="3"/>
        <end position="120"/>
    </location>
</feature>
<dbReference type="GO" id="GO:0000160">
    <property type="term" value="P:phosphorelay signal transduction system"/>
    <property type="evidence" value="ECO:0007669"/>
    <property type="project" value="UniProtKB-KW"/>
</dbReference>
<proteinExistence type="predicted"/>
<evidence type="ECO:0000259" key="9">
    <source>
        <dbReference type="PROSITE" id="PS01124"/>
    </source>
</evidence>
<dbReference type="RefSeq" id="WP_139606689.1">
    <property type="nucleotide sequence ID" value="NZ_VDCQ01000072.1"/>
</dbReference>
<evidence type="ECO:0000256" key="3">
    <source>
        <dbReference type="ARBA" id="ARBA00022553"/>
    </source>
</evidence>
<dbReference type="Pfam" id="PF12833">
    <property type="entry name" value="HTH_18"/>
    <property type="match status" value="1"/>
</dbReference>
<feature type="modified residue" description="4-aspartylphosphate" evidence="8">
    <location>
        <position position="55"/>
    </location>
</feature>
<dbReference type="Pfam" id="PF00072">
    <property type="entry name" value="Response_reg"/>
    <property type="match status" value="1"/>
</dbReference>
<gene>
    <name evidence="11" type="ORF">FE784_33915</name>
</gene>
<sequence>MYKLLLVDDEYEIRTGLCQYFPWDEIGFEIAGQAEHGKQALDFVKSHTVDVILCDIKMPVMTGIELAEELQKQKSKIKIIFFSGHRDFEYAQKALSFGVKSYVVKSTKFSELVNVFKKVKDELDQEAYATDPSGKEQAAEDAEEVQNFYDRVILTIKNHIKEHYQDVELDDVARLVHMHPNYVSKLFKKQTGQNFSDYLLTVRMEKAVELLKDVRYRTFDVSAIVGYSNVKNFTRRFKSYYGKSPRAFRTNENVNREE</sequence>
<dbReference type="GO" id="GO:0005737">
    <property type="term" value="C:cytoplasm"/>
    <property type="evidence" value="ECO:0007669"/>
    <property type="project" value="UniProtKB-SubCell"/>
</dbReference>
<dbReference type="EMBL" id="VDCQ01000072">
    <property type="protein sequence ID" value="TNJ61604.1"/>
    <property type="molecule type" value="Genomic_DNA"/>
</dbReference>
<keyword evidence="3 8" id="KW-0597">Phosphoprotein</keyword>
<protein>
    <submittedName>
        <fullName evidence="11">Response regulator</fullName>
    </submittedName>
</protein>
<dbReference type="PANTHER" id="PTHR42713:SF3">
    <property type="entry name" value="TRANSCRIPTIONAL REGULATORY PROTEIN HPTR"/>
    <property type="match status" value="1"/>
</dbReference>
<comment type="subcellular location">
    <subcellularLocation>
        <location evidence="1">Cytoplasm</location>
    </subcellularLocation>
</comment>
<dbReference type="Gene3D" id="3.40.50.2300">
    <property type="match status" value="1"/>
</dbReference>
<evidence type="ECO:0000259" key="10">
    <source>
        <dbReference type="PROSITE" id="PS50110"/>
    </source>
</evidence>
<evidence type="ECO:0000256" key="5">
    <source>
        <dbReference type="ARBA" id="ARBA00023015"/>
    </source>
</evidence>
<dbReference type="PROSITE" id="PS01124">
    <property type="entry name" value="HTH_ARAC_FAMILY_2"/>
    <property type="match status" value="1"/>
</dbReference>
<name>A0A5C4SYD6_9BACL</name>
<dbReference type="Gene3D" id="1.10.10.60">
    <property type="entry name" value="Homeodomain-like"/>
    <property type="match status" value="2"/>
</dbReference>
<keyword evidence="2" id="KW-0963">Cytoplasm</keyword>
<dbReference type="InterPro" id="IPR018060">
    <property type="entry name" value="HTH_AraC"/>
</dbReference>
<dbReference type="SUPFAM" id="SSF46689">
    <property type="entry name" value="Homeodomain-like"/>
    <property type="match status" value="2"/>
</dbReference>
<dbReference type="AlphaFoldDB" id="A0A5C4SYD6"/>
<dbReference type="PROSITE" id="PS50110">
    <property type="entry name" value="RESPONSE_REGULATORY"/>
    <property type="match status" value="1"/>
</dbReference>
<dbReference type="PANTHER" id="PTHR42713">
    <property type="entry name" value="HISTIDINE KINASE-RELATED"/>
    <property type="match status" value="1"/>
</dbReference>
<keyword evidence="12" id="KW-1185">Reference proteome</keyword>
<evidence type="ECO:0000256" key="2">
    <source>
        <dbReference type="ARBA" id="ARBA00022490"/>
    </source>
</evidence>
<keyword evidence="4" id="KW-0902">Two-component regulatory system</keyword>
<keyword evidence="5" id="KW-0805">Transcription regulation</keyword>
<dbReference type="GO" id="GO:0003700">
    <property type="term" value="F:DNA-binding transcription factor activity"/>
    <property type="evidence" value="ECO:0007669"/>
    <property type="project" value="InterPro"/>
</dbReference>
<dbReference type="SUPFAM" id="SSF52172">
    <property type="entry name" value="CheY-like"/>
    <property type="match status" value="1"/>
</dbReference>
<organism evidence="11 12">
    <name type="scientific">Paenibacillus hemerocallicola</name>
    <dbReference type="NCBI Taxonomy" id="1172614"/>
    <lineage>
        <taxon>Bacteria</taxon>
        <taxon>Bacillati</taxon>
        <taxon>Bacillota</taxon>
        <taxon>Bacilli</taxon>
        <taxon>Bacillales</taxon>
        <taxon>Paenibacillaceae</taxon>
        <taxon>Paenibacillus</taxon>
    </lineage>
</organism>
<evidence type="ECO:0000256" key="7">
    <source>
        <dbReference type="ARBA" id="ARBA00023163"/>
    </source>
</evidence>
<accession>A0A5C4SYD6</accession>
<evidence type="ECO:0000256" key="8">
    <source>
        <dbReference type="PROSITE-ProRule" id="PRU00169"/>
    </source>
</evidence>
<evidence type="ECO:0000313" key="12">
    <source>
        <dbReference type="Proteomes" id="UP000307943"/>
    </source>
</evidence>
<evidence type="ECO:0000313" key="11">
    <source>
        <dbReference type="EMBL" id="TNJ61604.1"/>
    </source>
</evidence>
<dbReference type="GO" id="GO:0043565">
    <property type="term" value="F:sequence-specific DNA binding"/>
    <property type="evidence" value="ECO:0007669"/>
    <property type="project" value="InterPro"/>
</dbReference>
<reference evidence="11 12" key="1">
    <citation type="submission" date="2019-05" db="EMBL/GenBank/DDBJ databases">
        <title>We sequenced the genome of Paenibacillus hemerocallicola KCTC 33185 for further insight into its adaptation and study the phylogeny of Paenibacillus.</title>
        <authorList>
            <person name="Narsing Rao M.P."/>
        </authorList>
    </citation>
    <scope>NUCLEOTIDE SEQUENCE [LARGE SCALE GENOMIC DNA]</scope>
    <source>
        <strain evidence="11 12">KCTC 33185</strain>
    </source>
</reference>
<dbReference type="SMART" id="SM00448">
    <property type="entry name" value="REC"/>
    <property type="match status" value="1"/>
</dbReference>
<evidence type="ECO:0000256" key="6">
    <source>
        <dbReference type="ARBA" id="ARBA00023125"/>
    </source>
</evidence>
<dbReference type="InterPro" id="IPR009057">
    <property type="entry name" value="Homeodomain-like_sf"/>
</dbReference>
<dbReference type="SMART" id="SM00342">
    <property type="entry name" value="HTH_ARAC"/>
    <property type="match status" value="1"/>
</dbReference>
<dbReference type="OrthoDB" id="159632at2"/>
<dbReference type="CDD" id="cd17536">
    <property type="entry name" value="REC_YesN-like"/>
    <property type="match status" value="1"/>
</dbReference>
<evidence type="ECO:0000256" key="1">
    <source>
        <dbReference type="ARBA" id="ARBA00004496"/>
    </source>
</evidence>
<dbReference type="InterPro" id="IPR051552">
    <property type="entry name" value="HptR"/>
</dbReference>
<dbReference type="Proteomes" id="UP000307943">
    <property type="component" value="Unassembled WGS sequence"/>
</dbReference>
<dbReference type="InterPro" id="IPR011006">
    <property type="entry name" value="CheY-like_superfamily"/>
</dbReference>